<evidence type="ECO:0000256" key="2">
    <source>
        <dbReference type="ARBA" id="ARBA00022771"/>
    </source>
</evidence>
<dbReference type="Proteomes" id="UP001549920">
    <property type="component" value="Unassembled WGS sequence"/>
</dbReference>
<evidence type="ECO:0000259" key="4">
    <source>
        <dbReference type="Pfam" id="PF04500"/>
    </source>
</evidence>
<organism evidence="5 6">
    <name type="scientific">Loxostege sticticalis</name>
    <name type="common">Beet webworm moth</name>
    <dbReference type="NCBI Taxonomy" id="481309"/>
    <lineage>
        <taxon>Eukaryota</taxon>
        <taxon>Metazoa</taxon>
        <taxon>Ecdysozoa</taxon>
        <taxon>Arthropoda</taxon>
        <taxon>Hexapoda</taxon>
        <taxon>Insecta</taxon>
        <taxon>Pterygota</taxon>
        <taxon>Neoptera</taxon>
        <taxon>Endopterygota</taxon>
        <taxon>Lepidoptera</taxon>
        <taxon>Glossata</taxon>
        <taxon>Ditrysia</taxon>
        <taxon>Pyraloidea</taxon>
        <taxon>Crambidae</taxon>
        <taxon>Pyraustinae</taxon>
        <taxon>Loxostege</taxon>
    </lineage>
</organism>
<feature type="domain" description="FLYWCH-type" evidence="4">
    <location>
        <begin position="9"/>
        <end position="65"/>
    </location>
</feature>
<name>A0ABR3IML6_LOXSC</name>
<reference evidence="5 6" key="1">
    <citation type="submission" date="2024-06" db="EMBL/GenBank/DDBJ databases">
        <title>A chromosome-level genome assembly of beet webworm, Loxostege sticticalis.</title>
        <authorList>
            <person name="Zhang Y."/>
        </authorList>
    </citation>
    <scope>NUCLEOTIDE SEQUENCE [LARGE SCALE GENOMIC DNA]</scope>
    <source>
        <strain evidence="5">AQ026</strain>
        <tissue evidence="5">Whole body</tissue>
    </source>
</reference>
<keyword evidence="2" id="KW-0863">Zinc-finger</keyword>
<gene>
    <name evidence="5" type="ORF">ABMA27_000204</name>
</gene>
<keyword evidence="6" id="KW-1185">Reference proteome</keyword>
<keyword evidence="3" id="KW-0862">Zinc</keyword>
<sequence length="454" mass="52589">MSTEDFQIITRGRGKVLLSSGYQFYQQRVYKNGKSKWRCKRYKDTKCAGSVTLDQDKILLSKSHCNECHPSENQNEIDMIINNSCKEAANGREPAPRVFNRGLACIQNKGLHLAASAPVPDFKCKKSSIYRQRNKIASVQKINTRSVGEIEVPIQFQGFLLADYFSDPIRVIVFCSDDCRNIMEKVNHFFMDGTFKSCPLPFKQIFSVHGDIGSDCNQINIIPLLYAFMSHQTEEAYSILFDLIKSQIPNWTPHKVTIDFEVATMKALSKLNATVKGCQYHFSNSLWRKAKQLGINKKKLDRRLISLTTKLPFLPANEINVGWEYIRTEIDDCNNEGLKKFEAYFQSYWMKEELTDMWCIYGEQHRTNNAVEGWHHKINNEVNKNQGNILQMLHIFFDDAKLSSLRYYKNNNNPSTSVQKRRRVDVENDDFIRNAQMKLITGQINVGHFLEMIR</sequence>
<evidence type="ECO:0000313" key="5">
    <source>
        <dbReference type="EMBL" id="KAL0902301.1"/>
    </source>
</evidence>
<comment type="caution">
    <text evidence="5">The sequence shown here is derived from an EMBL/GenBank/DDBJ whole genome shotgun (WGS) entry which is preliminary data.</text>
</comment>
<protein>
    <recommendedName>
        <fullName evidence="4">FLYWCH-type domain-containing protein</fullName>
    </recommendedName>
</protein>
<proteinExistence type="predicted"/>
<dbReference type="Gene3D" id="2.20.25.240">
    <property type="match status" value="1"/>
</dbReference>
<dbReference type="Pfam" id="PF04500">
    <property type="entry name" value="FLYWCH"/>
    <property type="match status" value="1"/>
</dbReference>
<evidence type="ECO:0000256" key="3">
    <source>
        <dbReference type="ARBA" id="ARBA00022833"/>
    </source>
</evidence>
<dbReference type="InterPro" id="IPR007588">
    <property type="entry name" value="Znf_FLYWCH"/>
</dbReference>
<keyword evidence="1" id="KW-0479">Metal-binding</keyword>
<dbReference type="EMBL" id="JBEUOH010000001">
    <property type="protein sequence ID" value="KAL0902301.1"/>
    <property type="molecule type" value="Genomic_DNA"/>
</dbReference>
<evidence type="ECO:0000256" key="1">
    <source>
        <dbReference type="ARBA" id="ARBA00022723"/>
    </source>
</evidence>
<evidence type="ECO:0000313" key="6">
    <source>
        <dbReference type="Proteomes" id="UP001549920"/>
    </source>
</evidence>
<accession>A0ABR3IML6</accession>